<dbReference type="STRING" id="1941349.STSP1_01775"/>
<evidence type="ECO:0000313" key="3">
    <source>
        <dbReference type="Proteomes" id="UP000193334"/>
    </source>
</evidence>
<sequence>MLHPANIFKNLPESFPEGEQFDELLFRGGVTIERIISDGHKTPEGQWLCSGKNEWVVVLEGEGILEFAQNSPVRLARGDYCFIPAGCKHRVADTSQSEKTIWLAIHF</sequence>
<proteinExistence type="predicted"/>
<evidence type="ECO:0000313" key="2">
    <source>
        <dbReference type="EMBL" id="ARN57370.1"/>
    </source>
</evidence>
<feature type="domain" description="Cupin type-2" evidence="1">
    <location>
        <begin position="52"/>
        <end position="105"/>
    </location>
</feature>
<dbReference type="SUPFAM" id="SSF51182">
    <property type="entry name" value="RmlC-like cupins"/>
    <property type="match status" value="1"/>
</dbReference>
<dbReference type="Pfam" id="PF07883">
    <property type="entry name" value="Cupin_2"/>
    <property type="match status" value="1"/>
</dbReference>
<organism evidence="2 3">
    <name type="scientific">Sedimentisphaera salicampi</name>
    <dbReference type="NCBI Taxonomy" id="1941349"/>
    <lineage>
        <taxon>Bacteria</taxon>
        <taxon>Pseudomonadati</taxon>
        <taxon>Planctomycetota</taxon>
        <taxon>Phycisphaerae</taxon>
        <taxon>Sedimentisphaerales</taxon>
        <taxon>Sedimentisphaeraceae</taxon>
        <taxon>Sedimentisphaera</taxon>
    </lineage>
</organism>
<dbReference type="InterPro" id="IPR013096">
    <property type="entry name" value="Cupin_2"/>
</dbReference>
<dbReference type="EMBL" id="CP021023">
    <property type="protein sequence ID" value="ARN57370.1"/>
    <property type="molecule type" value="Genomic_DNA"/>
</dbReference>
<accession>A0A1W6LNI7</accession>
<keyword evidence="3" id="KW-1185">Reference proteome</keyword>
<protein>
    <submittedName>
        <fullName evidence="2">Nif11 domain/cupin domain protein</fullName>
    </submittedName>
</protein>
<evidence type="ECO:0000259" key="1">
    <source>
        <dbReference type="Pfam" id="PF07883"/>
    </source>
</evidence>
<gene>
    <name evidence="2" type="ORF">STSP1_01775</name>
</gene>
<dbReference type="InterPro" id="IPR011051">
    <property type="entry name" value="RmlC_Cupin_sf"/>
</dbReference>
<dbReference type="RefSeq" id="WP_085756012.1">
    <property type="nucleotide sequence ID" value="NZ_CP021023.1"/>
</dbReference>
<dbReference type="Gene3D" id="2.60.120.10">
    <property type="entry name" value="Jelly Rolls"/>
    <property type="match status" value="1"/>
</dbReference>
<reference evidence="3" key="1">
    <citation type="submission" date="2017-04" db="EMBL/GenBank/DDBJ databases">
        <title>Comparative genomics and description of representatives of a novel lineage of planctomycetes thriving in anoxic sediments.</title>
        <authorList>
            <person name="Spring S."/>
            <person name="Bunk B."/>
            <person name="Sproer C."/>
        </authorList>
    </citation>
    <scope>NUCLEOTIDE SEQUENCE [LARGE SCALE GENOMIC DNA]</scope>
    <source>
        <strain evidence="3">ST-PulAB-D4</strain>
    </source>
</reference>
<dbReference type="KEGG" id="pbp:STSP1_01775"/>
<dbReference type="Proteomes" id="UP000193334">
    <property type="component" value="Chromosome"/>
</dbReference>
<dbReference type="AlphaFoldDB" id="A0A1W6LNI7"/>
<name>A0A1W6LNI7_9BACT</name>
<dbReference type="CDD" id="cd06981">
    <property type="entry name" value="cupin_reut_a1446"/>
    <property type="match status" value="1"/>
</dbReference>
<dbReference type="InterPro" id="IPR014710">
    <property type="entry name" value="RmlC-like_jellyroll"/>
</dbReference>